<comment type="caution">
    <text evidence="1">The sequence shown here is derived from an EMBL/GenBank/DDBJ whole genome shotgun (WGS) entry which is preliminary data.</text>
</comment>
<dbReference type="Gene3D" id="3.10.450.620">
    <property type="entry name" value="JHP933, nucleotidyltransferase-like core domain"/>
    <property type="match status" value="1"/>
</dbReference>
<dbReference type="OrthoDB" id="42373at2"/>
<keyword evidence="2" id="KW-1185">Reference proteome</keyword>
<reference evidence="1 2" key="1">
    <citation type="submission" date="2019-06" db="EMBL/GenBank/DDBJ databases">
        <title>A novel bacterium of genus Pontibacter, isolated from marine sediment.</title>
        <authorList>
            <person name="Huang H."/>
            <person name="Mo K."/>
            <person name="Hu Y."/>
        </authorList>
    </citation>
    <scope>NUCLEOTIDE SEQUENCE [LARGE SCALE GENOMIC DNA]</scope>
    <source>
        <strain evidence="1 2">HB172049</strain>
    </source>
</reference>
<dbReference type="InterPro" id="IPR014942">
    <property type="entry name" value="AbiEii"/>
</dbReference>
<dbReference type="AlphaFoldDB" id="A0A501VY97"/>
<dbReference type="Pfam" id="PF08843">
    <property type="entry name" value="AbiEii"/>
    <property type="match status" value="1"/>
</dbReference>
<dbReference type="RefSeq" id="WP_140623797.1">
    <property type="nucleotide sequence ID" value="NZ_VFRQ01000016.1"/>
</dbReference>
<proteinExistence type="predicted"/>
<name>A0A501VY97_9BACT</name>
<dbReference type="GO" id="GO:0016740">
    <property type="term" value="F:transferase activity"/>
    <property type="evidence" value="ECO:0007669"/>
    <property type="project" value="UniProtKB-KW"/>
</dbReference>
<evidence type="ECO:0000313" key="2">
    <source>
        <dbReference type="Proteomes" id="UP000316727"/>
    </source>
</evidence>
<evidence type="ECO:0000313" key="1">
    <source>
        <dbReference type="EMBL" id="TPE41060.1"/>
    </source>
</evidence>
<gene>
    <name evidence="1" type="ORF">FJM65_19650</name>
</gene>
<organism evidence="1 2">
    <name type="scientific">Pontibacter mangrovi</name>
    <dbReference type="NCBI Taxonomy" id="2589816"/>
    <lineage>
        <taxon>Bacteria</taxon>
        <taxon>Pseudomonadati</taxon>
        <taxon>Bacteroidota</taxon>
        <taxon>Cytophagia</taxon>
        <taxon>Cytophagales</taxon>
        <taxon>Hymenobacteraceae</taxon>
        <taxon>Pontibacter</taxon>
    </lineage>
</organism>
<dbReference type="EMBL" id="VFRQ01000016">
    <property type="protein sequence ID" value="TPE41060.1"/>
    <property type="molecule type" value="Genomic_DNA"/>
</dbReference>
<dbReference type="Proteomes" id="UP000316727">
    <property type="component" value="Unassembled WGS sequence"/>
</dbReference>
<keyword evidence="1" id="KW-0808">Transferase</keyword>
<accession>A0A501VY97</accession>
<protein>
    <submittedName>
        <fullName evidence="1">Nucleotidyl transferase AbiEii/AbiGii toxin family protein</fullName>
    </submittedName>
</protein>
<sequence length="355" mass="39926">MISKESLDISWLIEVSNRHRKADKILVEKVVRALLLLEGLVEADLPFVFKGGTSLMLMMESTKRLSIDIDIILPEKRELAQAFETIVRAKGFTHFELQERSHGSRIEKAHYKFFYAASHKTRQTQEYILLDILFEEPAYKVIKFIPIDSSFVRQVGEPLLVRVPSFEDILGDKLTAFAPDTTGIPYEKNGHSRAMEIIKQLYDIGCLCTFAEDGEVVCSTFNAFAKTELGYRKLEKTPVDVLDDIFGTALTICTRGQSGTGNYAALMSGINQIKHFIFSEPYHVERAITCASKAAYLASAVKAGAKELSKYSGEPMQVKNCIIGEPFDTKLNKLKKSNPEAFFYHFECKTPIPLG</sequence>